<dbReference type="WBParaSite" id="ASIM_0001104901-mRNA-1">
    <property type="protein sequence ID" value="ASIM_0001104901-mRNA-1"/>
    <property type="gene ID" value="ASIM_0001104901"/>
</dbReference>
<keyword evidence="5" id="KW-1185">Reference proteome</keyword>
<evidence type="ECO:0000313" key="5">
    <source>
        <dbReference type="Proteomes" id="UP000267096"/>
    </source>
</evidence>
<evidence type="ECO:0000256" key="1">
    <source>
        <dbReference type="SAM" id="MobiDB-lite"/>
    </source>
</evidence>
<reference evidence="4 5" key="2">
    <citation type="submission" date="2018-11" db="EMBL/GenBank/DDBJ databases">
        <authorList>
            <consortium name="Pathogen Informatics"/>
        </authorList>
    </citation>
    <scope>NUCLEOTIDE SEQUENCE [LARGE SCALE GENOMIC DNA]</scope>
</reference>
<evidence type="ECO:0000313" key="6">
    <source>
        <dbReference type="WBParaSite" id="ASIM_0001104901-mRNA-1"/>
    </source>
</evidence>
<dbReference type="PANTHER" id="PTHR21845:SF2">
    <property type="entry name" value="MATRIX-REMODELING-ASSOCIATED PROTEIN 7"/>
    <property type="match status" value="1"/>
</dbReference>
<accession>A0A0M3JSS6</accession>
<evidence type="ECO:0000256" key="2">
    <source>
        <dbReference type="SAM" id="Phobius"/>
    </source>
</evidence>
<protein>
    <submittedName>
        <fullName evidence="6">Transmembrane protein</fullName>
    </submittedName>
</protein>
<evidence type="ECO:0000259" key="3">
    <source>
        <dbReference type="Pfam" id="PF25473"/>
    </source>
</evidence>
<dbReference type="PANTHER" id="PTHR21845">
    <property type="entry name" value="TRANSMEMBRANE ANCHOR PROTEIN 1"/>
    <property type="match status" value="1"/>
</dbReference>
<dbReference type="Pfam" id="PF25473">
    <property type="entry name" value="MXRA7_helical"/>
    <property type="match status" value="1"/>
</dbReference>
<reference evidence="6" key="1">
    <citation type="submission" date="2017-02" db="UniProtKB">
        <authorList>
            <consortium name="WormBaseParasite"/>
        </authorList>
    </citation>
    <scope>IDENTIFICATION</scope>
</reference>
<sequence>MIDRLNDGTDDDFEVTDTKMHPLPPYDTYQFLVEHSTAFAVIVAIFSVIVSTILWRYVKSHEQEQFVYTSPRTSIFRLFSERLSMLPSSFHFLKELVLYYFGDMHCGTFNKSVLNNLRRGASPISIAHTTSCSNRRTKLVDDNDHGSGSSEESVEKQDNVNDEGEVESLLATSSGNNSSTTKLSVSDCKKINLVNTLGKLHGKLATAELRARASRIEKEMTERQRDEEREVRSKQLEEIYALMMADAEKFGMQDKSEVVEQMKLYSI</sequence>
<dbReference type="InterPro" id="IPR057534">
    <property type="entry name" value="MXRA7_helical"/>
</dbReference>
<feature type="domain" description="Matrix-remodeling-associated protein 7 helical" evidence="3">
    <location>
        <begin position="205"/>
        <end position="266"/>
    </location>
</feature>
<name>A0A0M3JSS6_ANISI</name>
<keyword evidence="2" id="KW-0812">Transmembrane</keyword>
<dbReference type="AlphaFoldDB" id="A0A0M3JSS6"/>
<dbReference type="InterPro" id="IPR026622">
    <property type="entry name" value="Mxra7"/>
</dbReference>
<dbReference type="OrthoDB" id="5983600at2759"/>
<dbReference type="Proteomes" id="UP000267096">
    <property type="component" value="Unassembled WGS sequence"/>
</dbReference>
<dbReference type="EMBL" id="UYRR01031007">
    <property type="protein sequence ID" value="VDK43290.1"/>
    <property type="molecule type" value="Genomic_DNA"/>
</dbReference>
<feature type="transmembrane region" description="Helical" evidence="2">
    <location>
        <begin position="38"/>
        <end position="58"/>
    </location>
</feature>
<gene>
    <name evidence="4" type="ORF">ASIM_LOCUS10607</name>
</gene>
<keyword evidence="2" id="KW-1133">Transmembrane helix</keyword>
<evidence type="ECO:0000313" key="4">
    <source>
        <dbReference type="EMBL" id="VDK43290.1"/>
    </source>
</evidence>
<keyword evidence="2" id="KW-0472">Membrane</keyword>
<feature type="region of interest" description="Disordered" evidence="1">
    <location>
        <begin position="135"/>
        <end position="163"/>
    </location>
</feature>
<proteinExistence type="predicted"/>
<organism evidence="6">
    <name type="scientific">Anisakis simplex</name>
    <name type="common">Herring worm</name>
    <dbReference type="NCBI Taxonomy" id="6269"/>
    <lineage>
        <taxon>Eukaryota</taxon>
        <taxon>Metazoa</taxon>
        <taxon>Ecdysozoa</taxon>
        <taxon>Nematoda</taxon>
        <taxon>Chromadorea</taxon>
        <taxon>Rhabditida</taxon>
        <taxon>Spirurina</taxon>
        <taxon>Ascaridomorpha</taxon>
        <taxon>Ascaridoidea</taxon>
        <taxon>Anisakidae</taxon>
        <taxon>Anisakis</taxon>
        <taxon>Anisakis simplex complex</taxon>
    </lineage>
</organism>